<keyword evidence="9" id="KW-0812">Transmembrane</keyword>
<feature type="domain" description="Peptidase M13 N-terminal" evidence="11">
    <location>
        <begin position="147"/>
        <end position="271"/>
    </location>
</feature>
<evidence type="ECO:0000256" key="8">
    <source>
        <dbReference type="SAM" id="MobiDB-lite"/>
    </source>
</evidence>
<comment type="similarity">
    <text evidence="2">Belongs to the peptidase M13 family.</text>
</comment>
<dbReference type="AlphaFoldDB" id="A0AA38HCA1"/>
<dbReference type="Gene3D" id="3.40.390.10">
    <property type="entry name" value="Collagenase (Catalytic Domain)"/>
    <property type="match status" value="2"/>
</dbReference>
<feature type="region of interest" description="Disordered" evidence="8">
    <location>
        <begin position="426"/>
        <end position="451"/>
    </location>
</feature>
<sequence length="935" mass="103425">MSAPRASTDEESAPLLQGTDHASSRTDRNFFSALTHPTRQLTNLEKVLAAGGVALLILAGTFIGLFTGAEVALGKERAKGGGKTEWRTATETRTVGGATTVTATTTAPGSTVTAVPTGKPAADVCLTAECVQLAASIIESLNTTVDPCEDFYEFANGGWISSHDIPADRGLYGAFHAVADRNKQIILKVLNSIPSTSDSSVADADTANRHKLKAAYDSCLDVETLNEVGMKPLVPLVEYVIDKFGAFDVKYSKDEESISWSDVQDWEGTYGKGYQVPERLAGEGERANELRVAKKEGRVVGGEAADKPAGLEVDMEVSKRKKDGERQTRITETLAFLHSRGVDALVGFNIEGDAGGEDSQIQSLWLYQTFGTLPSKEYYEEKPILDLYQSAIAGILTSIAEHTGSQSNSEKRDYADDVAEVFEVAGWPWPWPGDDKPDDKPKPPPKQDDPLSERMYRLAAKVVAFERDLVRAGADLEYLFNPHYAYNPYPTSKVDKALSFLDVRTYLSTYAPRTFPANITVTYPPYLKAVSKIVDQTPDHVLAGYFVSRVAVTFADVLGPKVEVRKEMRRLQEVLKGIKKGTEENRVDLCLNYVDGIVGFIAGREFVKEAFSPEAKKEGEAIINDIVDAFYNKLPHISWMDKESAEAAQKKAKAIIPKVGYPLTPNTTDAESLQRWYGRTEVEGDDFFGNVLRTTLADVSRTWMSLGRQRDRQTWEMYPQTVNAYYSPPDGEIVFPAGILQPPFYSQEWPSHLKYGAFGAVAAHELTHAFDNSGSQYDEQGRLRQWWTNTTTKAFEERAQCISKQYSKYFVLDGEGKKVFVNGNLTNGEDIADSGLAQAYIAWKDSLSMTETDKPLRLPGLNYTDEQLFFVAYARVWAQVTRPAVAVQRVRTDPHSPPYWRATGTLRNLEAFHSAWGCKAGSGMNPPKKDQCVLW</sequence>
<dbReference type="PANTHER" id="PTHR11733">
    <property type="entry name" value="ZINC METALLOPROTEASE FAMILY M13 NEPRILYSIN-RELATED"/>
    <property type="match status" value="1"/>
</dbReference>
<evidence type="ECO:0000256" key="6">
    <source>
        <dbReference type="ARBA" id="ARBA00022833"/>
    </source>
</evidence>
<comment type="caution">
    <text evidence="12">The sequence shown here is derived from an EMBL/GenBank/DDBJ whole genome shotgun (WGS) entry which is preliminary data.</text>
</comment>
<reference evidence="12" key="1">
    <citation type="journal article" date="2022" name="G3 (Bethesda)">
        <title>High quality genome of the basidiomycete yeast Dioszegia hungarica PDD-24b-2 isolated from cloud water.</title>
        <authorList>
            <person name="Jarrige D."/>
            <person name="Haridas S."/>
            <person name="Bleykasten-Grosshans C."/>
            <person name="Joly M."/>
            <person name="Nadalig T."/>
            <person name="Sancelme M."/>
            <person name="Vuilleumier S."/>
            <person name="Grigoriev I.V."/>
            <person name="Amato P."/>
            <person name="Bringel F."/>
        </authorList>
    </citation>
    <scope>NUCLEOTIDE SEQUENCE</scope>
    <source>
        <strain evidence="12">PDD-24b-2</strain>
    </source>
</reference>
<evidence type="ECO:0000256" key="2">
    <source>
        <dbReference type="ARBA" id="ARBA00007357"/>
    </source>
</evidence>
<keyword evidence="13" id="KW-1185">Reference proteome</keyword>
<keyword evidence="3" id="KW-0645">Protease</keyword>
<dbReference type="InterPro" id="IPR042089">
    <property type="entry name" value="Peptidase_M13_dom_2"/>
</dbReference>
<accession>A0AA38HCA1</accession>
<organism evidence="12 13">
    <name type="scientific">Dioszegia hungarica</name>
    <dbReference type="NCBI Taxonomy" id="4972"/>
    <lineage>
        <taxon>Eukaryota</taxon>
        <taxon>Fungi</taxon>
        <taxon>Dikarya</taxon>
        <taxon>Basidiomycota</taxon>
        <taxon>Agaricomycotina</taxon>
        <taxon>Tremellomycetes</taxon>
        <taxon>Tremellales</taxon>
        <taxon>Bulleribasidiaceae</taxon>
        <taxon>Dioszegia</taxon>
    </lineage>
</organism>
<dbReference type="InterPro" id="IPR008753">
    <property type="entry name" value="Peptidase_M13_N"/>
</dbReference>
<dbReference type="GO" id="GO:0005886">
    <property type="term" value="C:plasma membrane"/>
    <property type="evidence" value="ECO:0007669"/>
    <property type="project" value="TreeGrafter"/>
</dbReference>
<dbReference type="GO" id="GO:0046872">
    <property type="term" value="F:metal ion binding"/>
    <property type="evidence" value="ECO:0007669"/>
    <property type="project" value="UniProtKB-KW"/>
</dbReference>
<evidence type="ECO:0000256" key="5">
    <source>
        <dbReference type="ARBA" id="ARBA00022801"/>
    </source>
</evidence>
<dbReference type="GO" id="GO:0004222">
    <property type="term" value="F:metalloendopeptidase activity"/>
    <property type="evidence" value="ECO:0007669"/>
    <property type="project" value="InterPro"/>
</dbReference>
<keyword evidence="7" id="KW-0482">Metalloprotease</keyword>
<evidence type="ECO:0000313" key="13">
    <source>
        <dbReference type="Proteomes" id="UP001164286"/>
    </source>
</evidence>
<dbReference type="EMBL" id="JAKWFO010000003">
    <property type="protein sequence ID" value="KAI9637945.1"/>
    <property type="molecule type" value="Genomic_DNA"/>
</dbReference>
<evidence type="ECO:0000256" key="1">
    <source>
        <dbReference type="ARBA" id="ARBA00001947"/>
    </source>
</evidence>
<dbReference type="CDD" id="cd08662">
    <property type="entry name" value="M13"/>
    <property type="match status" value="1"/>
</dbReference>
<name>A0AA38HCA1_9TREE</name>
<evidence type="ECO:0000256" key="9">
    <source>
        <dbReference type="SAM" id="Phobius"/>
    </source>
</evidence>
<dbReference type="PANTHER" id="PTHR11733:SF167">
    <property type="entry name" value="FI17812P1-RELATED"/>
    <property type="match status" value="1"/>
</dbReference>
<dbReference type="Proteomes" id="UP001164286">
    <property type="component" value="Unassembled WGS sequence"/>
</dbReference>
<evidence type="ECO:0000313" key="12">
    <source>
        <dbReference type="EMBL" id="KAI9637945.1"/>
    </source>
</evidence>
<feature type="domain" description="Peptidase M13 C-terminal" evidence="10">
    <location>
        <begin position="723"/>
        <end position="932"/>
    </location>
</feature>
<feature type="transmembrane region" description="Helical" evidence="9">
    <location>
        <begin position="47"/>
        <end position="69"/>
    </location>
</feature>
<evidence type="ECO:0000259" key="10">
    <source>
        <dbReference type="Pfam" id="PF01431"/>
    </source>
</evidence>
<keyword evidence="9" id="KW-1133">Transmembrane helix</keyword>
<evidence type="ECO:0000256" key="7">
    <source>
        <dbReference type="ARBA" id="ARBA00023049"/>
    </source>
</evidence>
<dbReference type="Pfam" id="PF01431">
    <property type="entry name" value="Peptidase_M13"/>
    <property type="match status" value="1"/>
</dbReference>
<proteinExistence type="inferred from homology"/>
<feature type="compositionally biased region" description="Basic and acidic residues" evidence="8">
    <location>
        <begin position="433"/>
        <end position="451"/>
    </location>
</feature>
<keyword evidence="4" id="KW-0479">Metal-binding</keyword>
<dbReference type="GO" id="GO:0016485">
    <property type="term" value="P:protein processing"/>
    <property type="evidence" value="ECO:0007669"/>
    <property type="project" value="TreeGrafter"/>
</dbReference>
<evidence type="ECO:0000256" key="4">
    <source>
        <dbReference type="ARBA" id="ARBA00022723"/>
    </source>
</evidence>
<comment type="cofactor">
    <cofactor evidence="1">
        <name>Zn(2+)</name>
        <dbReference type="ChEBI" id="CHEBI:29105"/>
    </cofactor>
</comment>
<dbReference type="RefSeq" id="XP_052947722.1">
    <property type="nucleotide sequence ID" value="XM_053091932.1"/>
</dbReference>
<dbReference type="InterPro" id="IPR000718">
    <property type="entry name" value="Peptidase_M13"/>
</dbReference>
<protein>
    <recommendedName>
        <fullName evidence="14">Endothelin-converting enzyme 1</fullName>
    </recommendedName>
</protein>
<gene>
    <name evidence="12" type="ORF">MKK02DRAFT_42324</name>
</gene>
<dbReference type="InterPro" id="IPR024079">
    <property type="entry name" value="MetalloPept_cat_dom_sf"/>
</dbReference>
<dbReference type="SUPFAM" id="SSF55486">
    <property type="entry name" value="Metalloproteases ('zincins'), catalytic domain"/>
    <property type="match status" value="2"/>
</dbReference>
<keyword evidence="9" id="KW-0472">Membrane</keyword>
<feature type="domain" description="Peptidase M13 N-terminal" evidence="11">
    <location>
        <begin position="325"/>
        <end position="662"/>
    </location>
</feature>
<keyword evidence="5" id="KW-0378">Hydrolase</keyword>
<dbReference type="Pfam" id="PF05649">
    <property type="entry name" value="Peptidase_M13_N"/>
    <property type="match status" value="2"/>
</dbReference>
<dbReference type="Gene3D" id="1.10.1380.10">
    <property type="entry name" value="Neutral endopeptidase , domain2"/>
    <property type="match status" value="1"/>
</dbReference>
<dbReference type="InterPro" id="IPR018497">
    <property type="entry name" value="Peptidase_M13_C"/>
</dbReference>
<evidence type="ECO:0000259" key="11">
    <source>
        <dbReference type="Pfam" id="PF05649"/>
    </source>
</evidence>
<dbReference type="PRINTS" id="PR00786">
    <property type="entry name" value="NEPRILYSIN"/>
</dbReference>
<evidence type="ECO:0008006" key="14">
    <source>
        <dbReference type="Google" id="ProtNLM"/>
    </source>
</evidence>
<dbReference type="PROSITE" id="PS51885">
    <property type="entry name" value="NEPRILYSIN"/>
    <property type="match status" value="1"/>
</dbReference>
<feature type="region of interest" description="Disordered" evidence="8">
    <location>
        <begin position="1"/>
        <end position="24"/>
    </location>
</feature>
<evidence type="ECO:0000256" key="3">
    <source>
        <dbReference type="ARBA" id="ARBA00022670"/>
    </source>
</evidence>
<keyword evidence="6" id="KW-0862">Zinc</keyword>
<dbReference type="GeneID" id="77731137"/>